<dbReference type="EMBL" id="JAHWGI010001411">
    <property type="protein sequence ID" value="KAK3930454.1"/>
    <property type="molecule type" value="Genomic_DNA"/>
</dbReference>
<evidence type="ECO:0000313" key="2">
    <source>
        <dbReference type="EMBL" id="KAK3930454.1"/>
    </source>
</evidence>
<sequence>MHRDKRLMDPISPNSVLTAHEQARWIAQQQIHRLSWQNTKQTKKKKNQDQSKGQNNRRQDQRADQGASKQSPPQKQKQTGKCYRCGRDHEPRTCPIRSWTCNKCNLVGHLAHMCKTKPQRVHQLETTAKEAPVNPPKAEVKSLRRTPNPSVDQEVDNMFASFGMLN</sequence>
<name>A0AAE1LTN7_9NEOP</name>
<organism evidence="2 3">
    <name type="scientific">Frankliniella fusca</name>
    <dbReference type="NCBI Taxonomy" id="407009"/>
    <lineage>
        <taxon>Eukaryota</taxon>
        <taxon>Metazoa</taxon>
        <taxon>Ecdysozoa</taxon>
        <taxon>Arthropoda</taxon>
        <taxon>Hexapoda</taxon>
        <taxon>Insecta</taxon>
        <taxon>Pterygota</taxon>
        <taxon>Neoptera</taxon>
        <taxon>Paraneoptera</taxon>
        <taxon>Thysanoptera</taxon>
        <taxon>Terebrantia</taxon>
        <taxon>Thripoidea</taxon>
        <taxon>Thripidae</taxon>
        <taxon>Frankliniella</taxon>
    </lineage>
</organism>
<proteinExistence type="predicted"/>
<accession>A0AAE1LTN7</accession>
<dbReference type="Proteomes" id="UP001219518">
    <property type="component" value="Unassembled WGS sequence"/>
</dbReference>
<keyword evidence="3" id="KW-1185">Reference proteome</keyword>
<reference evidence="2" key="1">
    <citation type="submission" date="2021-07" db="EMBL/GenBank/DDBJ databases">
        <authorList>
            <person name="Catto M.A."/>
            <person name="Jacobson A."/>
            <person name="Kennedy G."/>
            <person name="Labadie P."/>
            <person name="Hunt B.G."/>
            <person name="Srinivasan R."/>
        </authorList>
    </citation>
    <scope>NUCLEOTIDE SEQUENCE</scope>
    <source>
        <strain evidence="2">PL_HMW_Pooled</strain>
        <tissue evidence="2">Head</tissue>
    </source>
</reference>
<feature type="region of interest" description="Disordered" evidence="1">
    <location>
        <begin position="34"/>
        <end position="87"/>
    </location>
</feature>
<feature type="region of interest" description="Disordered" evidence="1">
    <location>
        <begin position="129"/>
        <end position="149"/>
    </location>
</feature>
<feature type="compositionally biased region" description="Low complexity" evidence="1">
    <location>
        <begin position="64"/>
        <end position="77"/>
    </location>
</feature>
<dbReference type="Gene3D" id="4.10.60.10">
    <property type="entry name" value="Zinc finger, CCHC-type"/>
    <property type="match status" value="1"/>
</dbReference>
<comment type="caution">
    <text evidence="2">The sequence shown here is derived from an EMBL/GenBank/DDBJ whole genome shotgun (WGS) entry which is preliminary data.</text>
</comment>
<evidence type="ECO:0000256" key="1">
    <source>
        <dbReference type="SAM" id="MobiDB-lite"/>
    </source>
</evidence>
<gene>
    <name evidence="2" type="ORF">KUF71_005188</name>
</gene>
<protein>
    <submittedName>
        <fullName evidence="2">Gag polyprotein</fullName>
    </submittedName>
</protein>
<dbReference type="AlphaFoldDB" id="A0AAE1LTN7"/>
<reference evidence="2" key="2">
    <citation type="journal article" date="2023" name="BMC Genomics">
        <title>Pest status, molecular evolution, and epigenetic factors derived from the genome assembly of Frankliniella fusca, a thysanopteran phytovirus vector.</title>
        <authorList>
            <person name="Catto M.A."/>
            <person name="Labadie P.E."/>
            <person name="Jacobson A.L."/>
            <person name="Kennedy G.G."/>
            <person name="Srinivasan R."/>
            <person name="Hunt B.G."/>
        </authorList>
    </citation>
    <scope>NUCLEOTIDE SEQUENCE</scope>
    <source>
        <strain evidence="2">PL_HMW_Pooled</strain>
    </source>
</reference>
<evidence type="ECO:0000313" key="3">
    <source>
        <dbReference type="Proteomes" id="UP001219518"/>
    </source>
</evidence>